<protein>
    <submittedName>
        <fullName evidence="1">Uncharacterized protein</fullName>
    </submittedName>
</protein>
<evidence type="ECO:0000313" key="1">
    <source>
        <dbReference type="EMBL" id="GAH53929.1"/>
    </source>
</evidence>
<feature type="non-terminal residue" evidence="1">
    <location>
        <position position="255"/>
    </location>
</feature>
<sequence>MNWNKSITSHLFFNVSYSATAYSLENATAHYNCTYNGLPKWELNYTFNNDSSYFINWSFLEFWYIYPIYWSSYDLLCADNISKYDENSAGTLSENGVFGKYIVQNDTIIDTSNPDHNGVYSLKLTSFNCIYDMTTYLHFKNSHSWPTNGFMLGDNVSISLNVQDHDGKPVSDGMANSSLFLPNGTRFDIWYLSDSEGIIDDTFNVTSYDFNDSNIFNSTFLSEKGSYTIGFFWKNGTAVGCKKSIFYLSDYDFNI</sequence>
<organism evidence="1">
    <name type="scientific">marine sediment metagenome</name>
    <dbReference type="NCBI Taxonomy" id="412755"/>
    <lineage>
        <taxon>unclassified sequences</taxon>
        <taxon>metagenomes</taxon>
        <taxon>ecological metagenomes</taxon>
    </lineage>
</organism>
<reference evidence="1" key="1">
    <citation type="journal article" date="2014" name="Front. Microbiol.">
        <title>High frequency of phylogenetically diverse reductive dehalogenase-homologous genes in deep subseafloor sedimentary metagenomes.</title>
        <authorList>
            <person name="Kawai M."/>
            <person name="Futagami T."/>
            <person name="Toyoda A."/>
            <person name="Takaki Y."/>
            <person name="Nishi S."/>
            <person name="Hori S."/>
            <person name="Arai W."/>
            <person name="Tsubouchi T."/>
            <person name="Morono Y."/>
            <person name="Uchiyama I."/>
            <person name="Ito T."/>
            <person name="Fujiyama A."/>
            <person name="Inagaki F."/>
            <person name="Takami H."/>
        </authorList>
    </citation>
    <scope>NUCLEOTIDE SEQUENCE</scope>
    <source>
        <strain evidence="1">Expedition CK06-06</strain>
    </source>
</reference>
<gene>
    <name evidence="1" type="ORF">S03H2_28059</name>
</gene>
<proteinExistence type="predicted"/>
<accession>X1HJD5</accession>
<name>X1HJD5_9ZZZZ</name>
<dbReference type="EMBL" id="BARU01016900">
    <property type="protein sequence ID" value="GAH53929.1"/>
    <property type="molecule type" value="Genomic_DNA"/>
</dbReference>
<dbReference type="AlphaFoldDB" id="X1HJD5"/>
<comment type="caution">
    <text evidence="1">The sequence shown here is derived from an EMBL/GenBank/DDBJ whole genome shotgun (WGS) entry which is preliminary data.</text>
</comment>